<evidence type="ECO:0000256" key="2">
    <source>
        <dbReference type="ARBA" id="ARBA00022771"/>
    </source>
</evidence>
<dbReference type="Gene3D" id="3.30.40.10">
    <property type="entry name" value="Zinc/RING finger domain, C3HC4 (zinc finger)"/>
    <property type="match status" value="1"/>
</dbReference>
<dbReference type="PANTHER" id="PTHR46632:SF32">
    <property type="entry name" value="SIAH-TYPE DOMAIN-CONTAINING PROTEIN"/>
    <property type="match status" value="1"/>
</dbReference>
<dbReference type="AlphaFoldDB" id="A0AAV0YJC1"/>
<sequence length="338" mass="37747">MEPCTGETAEFAKEDNMSSPISVMISDPRVFDCCICFQPLSTPVFLCGNGHIVCSTCCDKLGKVCDKCSNRIGLKSFRAFDNLLQSIKMSCSNEKHGCKKTISFSDKRKHEDECIYEPCYCPFSGCEFVASSELLSNHFSHKHGDSLIKFSYGHSFIVSLKSNDEVTVLQEKANGKLFILNNSTTVIGNAINICFIGPKFSMAKYAYTISARFEKCNLKLKSSSKNVQRVDLTTLSPPFLLIPFGYFGSSKLLNLKVFVIPEIQIFINRPLEQMMISLKVESSDTIGNVKVKILNKEGIPVDQQNLIFAKKQLHDNGTIADYNIQENSILQLISKPSF</sequence>
<dbReference type="InterPro" id="IPR013083">
    <property type="entry name" value="Znf_RING/FYVE/PHD"/>
</dbReference>
<dbReference type="EMBL" id="OX451736">
    <property type="protein sequence ID" value="CAI8586106.1"/>
    <property type="molecule type" value="Genomic_DNA"/>
</dbReference>
<comment type="function">
    <text evidence="4">E3 ubiquitin-protein ligase that mediates ubiquitination and subsequent proteasomal degradation of target proteins. E3 ubiquitin ligases accept ubiquitin from an E2 ubiquitin-conjugating enzyme in the form of a thioester and then directly transfers the ubiquitin to targeted substrates. It probably triggers the ubiquitin-mediated degradation of different substrates.</text>
</comment>
<keyword evidence="1" id="KW-0479">Metal-binding</keyword>
<dbReference type="Pfam" id="PF21361">
    <property type="entry name" value="Sina_ZnF"/>
    <property type="match status" value="1"/>
</dbReference>
<dbReference type="PROSITE" id="PS51081">
    <property type="entry name" value="ZF_SIAH"/>
    <property type="match status" value="1"/>
</dbReference>
<gene>
    <name evidence="8" type="ORF">VFH_I238560</name>
</gene>
<dbReference type="InterPro" id="IPR000626">
    <property type="entry name" value="Ubiquitin-like_dom"/>
</dbReference>
<accession>A0AAV0YJC1</accession>
<keyword evidence="3" id="KW-0862">Zinc</keyword>
<keyword evidence="9" id="KW-1185">Reference proteome</keyword>
<evidence type="ECO:0000313" key="8">
    <source>
        <dbReference type="EMBL" id="CAI8586106.1"/>
    </source>
</evidence>
<dbReference type="SMART" id="SM00213">
    <property type="entry name" value="UBQ"/>
    <property type="match status" value="1"/>
</dbReference>
<evidence type="ECO:0000313" key="9">
    <source>
        <dbReference type="Proteomes" id="UP001157006"/>
    </source>
</evidence>
<name>A0AAV0YJC1_VICFA</name>
<dbReference type="InterPro" id="IPR029071">
    <property type="entry name" value="Ubiquitin-like_domsf"/>
</dbReference>
<keyword evidence="2 5" id="KW-0863">Zinc-finger</keyword>
<evidence type="ECO:0000259" key="6">
    <source>
        <dbReference type="PROSITE" id="PS50053"/>
    </source>
</evidence>
<organism evidence="8 9">
    <name type="scientific">Vicia faba</name>
    <name type="common">Broad bean</name>
    <name type="synonym">Faba vulgaris</name>
    <dbReference type="NCBI Taxonomy" id="3906"/>
    <lineage>
        <taxon>Eukaryota</taxon>
        <taxon>Viridiplantae</taxon>
        <taxon>Streptophyta</taxon>
        <taxon>Embryophyta</taxon>
        <taxon>Tracheophyta</taxon>
        <taxon>Spermatophyta</taxon>
        <taxon>Magnoliopsida</taxon>
        <taxon>eudicotyledons</taxon>
        <taxon>Gunneridae</taxon>
        <taxon>Pentapetalae</taxon>
        <taxon>rosids</taxon>
        <taxon>fabids</taxon>
        <taxon>Fabales</taxon>
        <taxon>Fabaceae</taxon>
        <taxon>Papilionoideae</taxon>
        <taxon>50 kb inversion clade</taxon>
        <taxon>NPAAA clade</taxon>
        <taxon>Hologalegina</taxon>
        <taxon>IRL clade</taxon>
        <taxon>Fabeae</taxon>
        <taxon>Vicia</taxon>
    </lineage>
</organism>
<dbReference type="PRINTS" id="PR00348">
    <property type="entry name" value="UBIQUITIN"/>
</dbReference>
<evidence type="ECO:0000256" key="3">
    <source>
        <dbReference type="ARBA" id="ARBA00022833"/>
    </source>
</evidence>
<reference evidence="8 9" key="1">
    <citation type="submission" date="2023-01" db="EMBL/GenBank/DDBJ databases">
        <authorList>
            <person name="Kreplak J."/>
        </authorList>
    </citation>
    <scope>NUCLEOTIDE SEQUENCE [LARGE SCALE GENOMIC DNA]</scope>
</reference>
<proteinExistence type="predicted"/>
<dbReference type="InterPro" id="IPR019956">
    <property type="entry name" value="Ubiquitin_dom"/>
</dbReference>
<protein>
    <recommendedName>
        <fullName evidence="10">RING-type E3 ubiquitin transferase</fullName>
    </recommendedName>
</protein>
<evidence type="ECO:0008006" key="10">
    <source>
        <dbReference type="Google" id="ProtNLM"/>
    </source>
</evidence>
<evidence type="ECO:0000256" key="4">
    <source>
        <dbReference type="ARBA" id="ARBA00024004"/>
    </source>
</evidence>
<dbReference type="Proteomes" id="UP001157006">
    <property type="component" value="Chromosome 1L"/>
</dbReference>
<evidence type="ECO:0000256" key="1">
    <source>
        <dbReference type="ARBA" id="ARBA00022723"/>
    </source>
</evidence>
<dbReference type="GO" id="GO:0008270">
    <property type="term" value="F:zinc ion binding"/>
    <property type="evidence" value="ECO:0007669"/>
    <property type="project" value="UniProtKB-KW"/>
</dbReference>
<dbReference type="SUPFAM" id="SSF49599">
    <property type="entry name" value="TRAF domain-like"/>
    <property type="match status" value="1"/>
</dbReference>
<dbReference type="CDD" id="cd16571">
    <property type="entry name" value="RING-HC_SIAHs"/>
    <property type="match status" value="1"/>
</dbReference>
<dbReference type="InterPro" id="IPR044286">
    <property type="entry name" value="SINL_plant"/>
</dbReference>
<dbReference type="InterPro" id="IPR013010">
    <property type="entry name" value="Znf_SIAH"/>
</dbReference>
<evidence type="ECO:0000259" key="7">
    <source>
        <dbReference type="PROSITE" id="PS51081"/>
    </source>
</evidence>
<evidence type="ECO:0000256" key="5">
    <source>
        <dbReference type="PROSITE-ProRule" id="PRU00455"/>
    </source>
</evidence>
<dbReference type="Pfam" id="PF00240">
    <property type="entry name" value="ubiquitin"/>
    <property type="match status" value="1"/>
</dbReference>
<dbReference type="PANTHER" id="PTHR46632">
    <property type="entry name" value="E3 UBIQUITIN-PROTEIN LIGASE SINA-LIKE 4"/>
    <property type="match status" value="1"/>
</dbReference>
<dbReference type="PROSITE" id="PS50053">
    <property type="entry name" value="UBIQUITIN_2"/>
    <property type="match status" value="1"/>
</dbReference>
<feature type="domain" description="Ubiquitin-like" evidence="6">
    <location>
        <begin position="263"/>
        <end position="335"/>
    </location>
</feature>
<dbReference type="Gene3D" id="3.10.20.90">
    <property type="entry name" value="Phosphatidylinositol 3-kinase Catalytic Subunit, Chain A, domain 1"/>
    <property type="match status" value="1"/>
</dbReference>
<feature type="domain" description="SIAH-type" evidence="7">
    <location>
        <begin position="86"/>
        <end position="144"/>
    </location>
</feature>
<dbReference type="SUPFAM" id="SSF54236">
    <property type="entry name" value="Ubiquitin-like"/>
    <property type="match status" value="1"/>
</dbReference>